<dbReference type="OrthoDB" id="4827464at2"/>
<reference evidence="5 6" key="1">
    <citation type="submission" date="2017-08" db="EMBL/GenBank/DDBJ databases">
        <title>The complete genome sequence of Nocardiopsis gilva YIM 90087.</title>
        <authorList>
            <person name="Yin M."/>
            <person name="Tang S."/>
        </authorList>
    </citation>
    <scope>NUCLEOTIDE SEQUENCE [LARGE SCALE GENOMIC DNA]</scope>
    <source>
        <strain evidence="5 6">YIM 90087</strain>
    </source>
</reference>
<evidence type="ECO:0000313" key="5">
    <source>
        <dbReference type="EMBL" id="ASU85141.1"/>
    </source>
</evidence>
<sequence>MPSHARPRRFSVPQSVGAGLALVLALTACGGGSDSGGEGELVGLVTKTDTNPFFVKMKQGAQKAAEEHGLDLQTYAGKYDGDNDSQVQAVENLISAGATGLLITPNDSEAIVPVLDKARKSGMLVIALDNPTDPADAADATFATDNFLAGEFIGQWAKAKFEDEDEEPRIAMLDLNPNQVAVDVGRDQGFLSGMGIDLKDEGTIGDEDDDRIVGHEVTEGAEQGGRDAMEKLLQRDPDINLVYTINEPAAAGAYEALKTAGKEKGVTIVSVDGGCPGVEHVQSGVIGATAMQFPLLMAEDGVAAVAEFTETGEAPKPSEGKDFVDTGVELITDDPVDGLDSRDTDWGLENCWG</sequence>
<keyword evidence="6" id="KW-1185">Reference proteome</keyword>
<name>A0A223SAI2_9ACTN</name>
<dbReference type="Proteomes" id="UP000215005">
    <property type="component" value="Chromosome"/>
</dbReference>
<dbReference type="InterPro" id="IPR028082">
    <property type="entry name" value="Peripla_BP_I"/>
</dbReference>
<dbReference type="InterPro" id="IPR025997">
    <property type="entry name" value="SBP_2_dom"/>
</dbReference>
<organism evidence="5 6">
    <name type="scientific">Nocardiopsis gilva YIM 90087</name>
    <dbReference type="NCBI Taxonomy" id="1235441"/>
    <lineage>
        <taxon>Bacteria</taxon>
        <taxon>Bacillati</taxon>
        <taxon>Actinomycetota</taxon>
        <taxon>Actinomycetes</taxon>
        <taxon>Streptosporangiales</taxon>
        <taxon>Nocardiopsidaceae</taxon>
        <taxon>Nocardiopsis</taxon>
    </lineage>
</organism>
<evidence type="ECO:0000259" key="4">
    <source>
        <dbReference type="Pfam" id="PF13407"/>
    </source>
</evidence>
<proteinExistence type="inferred from homology"/>
<evidence type="ECO:0000256" key="3">
    <source>
        <dbReference type="ARBA" id="ARBA00022729"/>
    </source>
</evidence>
<accession>A0A223SAI2</accession>
<dbReference type="SUPFAM" id="SSF53822">
    <property type="entry name" value="Periplasmic binding protein-like I"/>
    <property type="match status" value="1"/>
</dbReference>
<dbReference type="KEGG" id="ngv:CDO52_22205"/>
<evidence type="ECO:0000256" key="2">
    <source>
        <dbReference type="ARBA" id="ARBA00007639"/>
    </source>
</evidence>
<evidence type="ECO:0000256" key="1">
    <source>
        <dbReference type="ARBA" id="ARBA00004196"/>
    </source>
</evidence>
<gene>
    <name evidence="5" type="ORF">CDO52_22205</name>
</gene>
<comment type="similarity">
    <text evidence="2">Belongs to the bacterial solute-binding protein 2 family.</text>
</comment>
<dbReference type="PANTHER" id="PTHR46847:SF1">
    <property type="entry name" value="D-ALLOSE-BINDING PERIPLASMIC PROTEIN-RELATED"/>
    <property type="match status" value="1"/>
</dbReference>
<dbReference type="RefSeq" id="WP_017620379.1">
    <property type="nucleotide sequence ID" value="NZ_ANBG01000312.1"/>
</dbReference>
<dbReference type="Pfam" id="PF13407">
    <property type="entry name" value="Peripla_BP_4"/>
    <property type="match status" value="1"/>
</dbReference>
<dbReference type="Gene3D" id="3.40.50.2300">
    <property type="match status" value="2"/>
</dbReference>
<dbReference type="PANTHER" id="PTHR46847">
    <property type="entry name" value="D-ALLOSE-BINDING PERIPLASMIC PROTEIN-RELATED"/>
    <property type="match status" value="1"/>
</dbReference>
<dbReference type="GO" id="GO:0030246">
    <property type="term" value="F:carbohydrate binding"/>
    <property type="evidence" value="ECO:0007669"/>
    <property type="project" value="UniProtKB-ARBA"/>
</dbReference>
<protein>
    <submittedName>
        <fullName evidence="5">Sugar ABC transporter substrate-binding protein</fullName>
    </submittedName>
</protein>
<dbReference type="GO" id="GO:0030313">
    <property type="term" value="C:cell envelope"/>
    <property type="evidence" value="ECO:0007669"/>
    <property type="project" value="UniProtKB-SubCell"/>
</dbReference>
<comment type="subcellular location">
    <subcellularLocation>
        <location evidence="1">Cell envelope</location>
    </subcellularLocation>
</comment>
<dbReference type="PROSITE" id="PS51257">
    <property type="entry name" value="PROKAR_LIPOPROTEIN"/>
    <property type="match status" value="1"/>
</dbReference>
<feature type="domain" description="Periplasmic binding protein" evidence="4">
    <location>
        <begin position="42"/>
        <end position="307"/>
    </location>
</feature>
<dbReference type="EMBL" id="CP022753">
    <property type="protein sequence ID" value="ASU85141.1"/>
    <property type="molecule type" value="Genomic_DNA"/>
</dbReference>
<evidence type="ECO:0000313" key="6">
    <source>
        <dbReference type="Proteomes" id="UP000215005"/>
    </source>
</evidence>
<dbReference type="AlphaFoldDB" id="A0A223SAI2"/>
<keyword evidence="3" id="KW-0732">Signal</keyword>